<dbReference type="EMBL" id="JAWLKH010000052">
    <property type="protein sequence ID" value="MDV6314732.1"/>
    <property type="molecule type" value="Genomic_DNA"/>
</dbReference>
<accession>A0AAE4UCD9</accession>
<proteinExistence type="predicted"/>
<comment type="caution">
    <text evidence="1">The sequence shown here is derived from an EMBL/GenBank/DDBJ whole genome shotgun (WGS) entry which is preliminary data.</text>
</comment>
<dbReference type="Proteomes" id="UP001185922">
    <property type="component" value="Unassembled WGS sequence"/>
</dbReference>
<evidence type="ECO:0000313" key="2">
    <source>
        <dbReference type="Proteomes" id="UP001185922"/>
    </source>
</evidence>
<evidence type="ECO:0000313" key="1">
    <source>
        <dbReference type="EMBL" id="MDV6314732.1"/>
    </source>
</evidence>
<gene>
    <name evidence="1" type="ORF">R3Q15_23165</name>
</gene>
<organism evidence="1 2">
    <name type="scientific">Gordonia amicalis</name>
    <dbReference type="NCBI Taxonomy" id="89053"/>
    <lineage>
        <taxon>Bacteria</taxon>
        <taxon>Bacillati</taxon>
        <taxon>Actinomycetota</taxon>
        <taxon>Actinomycetes</taxon>
        <taxon>Mycobacteriales</taxon>
        <taxon>Gordoniaceae</taxon>
        <taxon>Gordonia</taxon>
    </lineage>
</organism>
<sequence length="281" mass="32677">LYFRGAAMLSILHRFESLRQPRGDSVPVARLRTAWENVEAFDTQMSNWERLGDFELHDVEEYALDDVFETLVPESVAALQYRPVRCAVTIHDEARFADLIGVPVEDVARQCFSCRIDGELILSPEGALIAAELMCRRDPQPVLDLVIAEEADAREKCRHGRYWGGSKIHGRDRSDPQFEWQVYLESTRPRLELLRQWCGFRAVTADERRRAAEDEARRLDLLLVRAIEALPETQSALANSLRREHELERITPARVRPQVDRPPRPDEMPVREIKVRSRRWW</sequence>
<protein>
    <submittedName>
        <fullName evidence="1">Uncharacterized protein</fullName>
    </submittedName>
</protein>
<feature type="non-terminal residue" evidence="1">
    <location>
        <position position="1"/>
    </location>
</feature>
<dbReference type="RefSeq" id="WP_317510429.1">
    <property type="nucleotide sequence ID" value="NZ_JAWLKH010000052.1"/>
</dbReference>
<name>A0AAE4UCD9_9ACTN</name>
<dbReference type="AlphaFoldDB" id="A0AAE4UCD9"/>
<reference evidence="1" key="1">
    <citation type="submission" date="2023-10" db="EMBL/GenBank/DDBJ databases">
        <title>Development of a sustainable strategy for remediation of hydrocarbon-contaminated territories based on the waste exchange concept.</title>
        <authorList>
            <person name="Krivoruchko A."/>
        </authorList>
    </citation>
    <scope>NUCLEOTIDE SEQUENCE</scope>
    <source>
        <strain evidence="1">IEGM 1279</strain>
    </source>
</reference>